<feature type="domain" description="Chitin-binding type-2" evidence="6">
    <location>
        <begin position="190"/>
        <end position="246"/>
    </location>
</feature>
<keyword evidence="3" id="KW-0677">Repeat</keyword>
<dbReference type="Proteomes" id="UP000198287">
    <property type="component" value="Unassembled WGS sequence"/>
</dbReference>
<comment type="caution">
    <text evidence="7">The sequence shown here is derived from an EMBL/GenBank/DDBJ whole genome shotgun (WGS) entry which is preliminary data.</text>
</comment>
<gene>
    <name evidence="7" type="ORF">Fcan01_22273</name>
</gene>
<keyword evidence="1" id="KW-0147">Chitin-binding</keyword>
<organism evidence="7 8">
    <name type="scientific">Folsomia candida</name>
    <name type="common">Springtail</name>
    <dbReference type="NCBI Taxonomy" id="158441"/>
    <lineage>
        <taxon>Eukaryota</taxon>
        <taxon>Metazoa</taxon>
        <taxon>Ecdysozoa</taxon>
        <taxon>Arthropoda</taxon>
        <taxon>Hexapoda</taxon>
        <taxon>Collembola</taxon>
        <taxon>Entomobryomorpha</taxon>
        <taxon>Isotomoidea</taxon>
        <taxon>Isotomidae</taxon>
        <taxon>Proisotominae</taxon>
        <taxon>Folsomia</taxon>
    </lineage>
</organism>
<protein>
    <submittedName>
        <fullName evidence="7">Putative endochitinase</fullName>
    </submittedName>
</protein>
<evidence type="ECO:0000256" key="5">
    <source>
        <dbReference type="ARBA" id="ARBA00023180"/>
    </source>
</evidence>
<keyword evidence="8" id="KW-1185">Reference proteome</keyword>
<keyword evidence="2" id="KW-0732">Signal</keyword>
<dbReference type="GO" id="GO:0005576">
    <property type="term" value="C:extracellular region"/>
    <property type="evidence" value="ECO:0007669"/>
    <property type="project" value="InterPro"/>
</dbReference>
<dbReference type="GO" id="GO:0008061">
    <property type="term" value="F:chitin binding"/>
    <property type="evidence" value="ECO:0007669"/>
    <property type="project" value="UniProtKB-KW"/>
</dbReference>
<dbReference type="PROSITE" id="PS50940">
    <property type="entry name" value="CHIT_BIND_II"/>
    <property type="match status" value="1"/>
</dbReference>
<evidence type="ECO:0000256" key="3">
    <source>
        <dbReference type="ARBA" id="ARBA00022737"/>
    </source>
</evidence>
<dbReference type="InterPro" id="IPR036508">
    <property type="entry name" value="Chitin-bd_dom_sf"/>
</dbReference>
<dbReference type="AlphaFoldDB" id="A0A226DBH9"/>
<keyword evidence="4" id="KW-1015">Disulfide bond</keyword>
<dbReference type="SMART" id="SM00494">
    <property type="entry name" value="ChtBD2"/>
    <property type="match status" value="1"/>
</dbReference>
<evidence type="ECO:0000256" key="2">
    <source>
        <dbReference type="ARBA" id="ARBA00022729"/>
    </source>
</evidence>
<dbReference type="SUPFAM" id="SSF57625">
    <property type="entry name" value="Invertebrate chitin-binding proteins"/>
    <property type="match status" value="1"/>
</dbReference>
<sequence length="288" mass="32227">MLKLESSSLMGEIGQLTWHQNYAEQPRFGVEMLNLESSSLMAEIGQSTWHQNYEDQECEMMQGLIEIDIYVSRFGDSTQAAKSIAFNSAENFDGTSRTIIAWTEQLQLRYGSYFHTGNHSWTVYEGANFDGNSRCITADAIVKQRGYGVTYVANEVGTIGSIREGCWSTVTDPTTSGTTSVTTTTLVPDTFDCSNRTDGIYPHPSSCAMFAFCEEGTSSSFRCPEPLLFHPIELRCTLAEWVVCELQCSGRPDGVYQHPKECASFLICRHGYTQVFSVLSRFCLIQWS</sequence>
<evidence type="ECO:0000259" key="6">
    <source>
        <dbReference type="PROSITE" id="PS50940"/>
    </source>
</evidence>
<evidence type="ECO:0000256" key="4">
    <source>
        <dbReference type="ARBA" id="ARBA00023157"/>
    </source>
</evidence>
<evidence type="ECO:0000256" key="1">
    <source>
        <dbReference type="ARBA" id="ARBA00022669"/>
    </source>
</evidence>
<dbReference type="EMBL" id="LNIX01000024">
    <property type="protein sequence ID" value="OXA42905.1"/>
    <property type="molecule type" value="Genomic_DNA"/>
</dbReference>
<evidence type="ECO:0000313" key="7">
    <source>
        <dbReference type="EMBL" id="OXA42905.1"/>
    </source>
</evidence>
<dbReference type="Gene3D" id="2.170.140.10">
    <property type="entry name" value="Chitin binding domain"/>
    <property type="match status" value="1"/>
</dbReference>
<dbReference type="InterPro" id="IPR002557">
    <property type="entry name" value="Chitin-bd_dom"/>
</dbReference>
<evidence type="ECO:0000313" key="8">
    <source>
        <dbReference type="Proteomes" id="UP000198287"/>
    </source>
</evidence>
<dbReference type="PANTHER" id="PTHR23301">
    <property type="entry name" value="CHITIN BINDING PERITROPHIN-A"/>
    <property type="match status" value="1"/>
</dbReference>
<proteinExistence type="predicted"/>
<accession>A0A226DBH9</accession>
<name>A0A226DBH9_FOLCA</name>
<keyword evidence="5" id="KW-0325">Glycoprotein</keyword>
<dbReference type="Pfam" id="PF01607">
    <property type="entry name" value="CBM_14"/>
    <property type="match status" value="1"/>
</dbReference>
<reference evidence="7 8" key="1">
    <citation type="submission" date="2015-12" db="EMBL/GenBank/DDBJ databases">
        <title>The genome of Folsomia candida.</title>
        <authorList>
            <person name="Faddeeva A."/>
            <person name="Derks M.F."/>
            <person name="Anvar Y."/>
            <person name="Smit S."/>
            <person name="Van Straalen N."/>
            <person name="Roelofs D."/>
        </authorList>
    </citation>
    <scope>NUCLEOTIDE SEQUENCE [LARGE SCALE GENOMIC DNA]</scope>
    <source>
        <strain evidence="7 8">VU population</strain>
        <tissue evidence="7">Whole body</tissue>
    </source>
</reference>
<dbReference type="PANTHER" id="PTHR23301:SF0">
    <property type="entry name" value="CHITIN-BINDING TYPE-2 DOMAIN-CONTAINING PROTEIN-RELATED"/>
    <property type="match status" value="1"/>
</dbReference>
<dbReference type="InterPro" id="IPR051940">
    <property type="entry name" value="Chitin_bind-dev_reg"/>
</dbReference>
<dbReference type="OrthoDB" id="6020543at2759"/>